<comment type="subcellular location">
    <subcellularLocation>
        <location evidence="1">Cell membrane</location>
        <topology evidence="1">Multi-pass membrane protein</topology>
    </subcellularLocation>
</comment>
<evidence type="ECO:0000256" key="6">
    <source>
        <dbReference type="SAM" id="Phobius"/>
    </source>
</evidence>
<name>A0ABP4SKL1_9ACTN</name>
<accession>A0ABP4SKL1</accession>
<feature type="transmembrane region" description="Helical" evidence="6">
    <location>
        <begin position="314"/>
        <end position="341"/>
    </location>
</feature>
<feature type="transmembrane region" description="Helical" evidence="6">
    <location>
        <begin position="353"/>
        <end position="374"/>
    </location>
</feature>
<dbReference type="Proteomes" id="UP001499851">
    <property type="component" value="Unassembled WGS sequence"/>
</dbReference>
<gene>
    <name evidence="8" type="ORF">GCM10009830_19470</name>
</gene>
<dbReference type="PROSITE" id="PS50850">
    <property type="entry name" value="MFS"/>
    <property type="match status" value="1"/>
</dbReference>
<dbReference type="PANTHER" id="PTHR23534:SF1">
    <property type="entry name" value="MAJOR FACILITATOR SUPERFAMILY PROTEIN"/>
    <property type="match status" value="1"/>
</dbReference>
<dbReference type="SUPFAM" id="SSF103473">
    <property type="entry name" value="MFS general substrate transporter"/>
    <property type="match status" value="1"/>
</dbReference>
<feature type="transmembrane region" description="Helical" evidence="6">
    <location>
        <begin position="380"/>
        <end position="398"/>
    </location>
</feature>
<feature type="domain" description="Major facilitator superfamily (MFS) profile" evidence="7">
    <location>
        <begin position="22"/>
        <end position="403"/>
    </location>
</feature>
<sequence length="420" mass="40251">MRSNRTAALPEASGRALLRSPAIRVLRASCVAGGFAQSLTGTAGVLLAVEVTGSESAAGLPQTVLVAGSAVAATAASRLSVPFGRRRTLAAGAAVAAAGSTAVAAAALTSSLALVLIGCALLGAGTGTVMLGRYAAAELVPEALRPKAMASILAATTIGAVAGPNLLAPASLAAAGADLPGLAGPFLFGALAFAITIAMLLAGRLPDAPPAPPAPSAATVPARFGPAAPGLAVLALSNLVMVGVSTMAPVHLGHHGGGLGTVGLVVSAHVAAMFAPSVLSAHLVQRLGAARTAALAGVVMSAACVVPATGTSSLWALGAAMVVLGAGWNLGLVSGSAMLTASLPREVRVKREGMGEAGMGAAAAAAGLACGPLAAFGGYVVLAMAGAVVAALIPSVAWSRKATGPAMPPAAREETLVGAE</sequence>
<dbReference type="Gene3D" id="1.20.1250.20">
    <property type="entry name" value="MFS general substrate transporter like domains"/>
    <property type="match status" value="1"/>
</dbReference>
<evidence type="ECO:0000259" key="7">
    <source>
        <dbReference type="PROSITE" id="PS50850"/>
    </source>
</evidence>
<feature type="transmembrane region" description="Helical" evidence="6">
    <location>
        <begin position="148"/>
        <end position="170"/>
    </location>
</feature>
<dbReference type="InterPro" id="IPR036259">
    <property type="entry name" value="MFS_trans_sf"/>
</dbReference>
<comment type="caution">
    <text evidence="8">The sequence shown here is derived from an EMBL/GenBank/DDBJ whole genome shotgun (WGS) entry which is preliminary data.</text>
</comment>
<organism evidence="8 9">
    <name type="scientific">Glycomyces endophyticus</name>
    <dbReference type="NCBI Taxonomy" id="480996"/>
    <lineage>
        <taxon>Bacteria</taxon>
        <taxon>Bacillati</taxon>
        <taxon>Actinomycetota</taxon>
        <taxon>Actinomycetes</taxon>
        <taxon>Glycomycetales</taxon>
        <taxon>Glycomycetaceae</taxon>
        <taxon>Glycomyces</taxon>
    </lineage>
</organism>
<dbReference type="Pfam" id="PF07690">
    <property type="entry name" value="MFS_1"/>
    <property type="match status" value="1"/>
</dbReference>
<dbReference type="InterPro" id="IPR011701">
    <property type="entry name" value="MFS"/>
</dbReference>
<dbReference type="RefSeq" id="WP_344485101.1">
    <property type="nucleotide sequence ID" value="NZ_BAAAQF010000005.1"/>
</dbReference>
<evidence type="ECO:0000313" key="8">
    <source>
        <dbReference type="EMBL" id="GAA1673283.1"/>
    </source>
</evidence>
<feature type="compositionally biased region" description="Basic and acidic residues" evidence="5">
    <location>
        <begin position="411"/>
        <end position="420"/>
    </location>
</feature>
<evidence type="ECO:0000256" key="3">
    <source>
        <dbReference type="ARBA" id="ARBA00022989"/>
    </source>
</evidence>
<dbReference type="PANTHER" id="PTHR23534">
    <property type="entry name" value="MFS PERMEASE"/>
    <property type="match status" value="1"/>
</dbReference>
<evidence type="ECO:0000256" key="2">
    <source>
        <dbReference type="ARBA" id="ARBA00022692"/>
    </source>
</evidence>
<feature type="transmembrane region" description="Helical" evidence="6">
    <location>
        <begin position="88"/>
        <end position="108"/>
    </location>
</feature>
<keyword evidence="3 6" id="KW-1133">Transmembrane helix</keyword>
<dbReference type="InterPro" id="IPR020846">
    <property type="entry name" value="MFS_dom"/>
</dbReference>
<reference evidence="9" key="1">
    <citation type="journal article" date="2019" name="Int. J. Syst. Evol. Microbiol.">
        <title>The Global Catalogue of Microorganisms (GCM) 10K type strain sequencing project: providing services to taxonomists for standard genome sequencing and annotation.</title>
        <authorList>
            <consortium name="The Broad Institute Genomics Platform"/>
            <consortium name="The Broad Institute Genome Sequencing Center for Infectious Disease"/>
            <person name="Wu L."/>
            <person name="Ma J."/>
        </authorList>
    </citation>
    <scope>NUCLEOTIDE SEQUENCE [LARGE SCALE GENOMIC DNA]</scope>
    <source>
        <strain evidence="9">JCM 16001</strain>
    </source>
</reference>
<feature type="transmembrane region" description="Helical" evidence="6">
    <location>
        <begin position="287"/>
        <end position="308"/>
    </location>
</feature>
<feature type="transmembrane region" description="Helical" evidence="6">
    <location>
        <begin position="256"/>
        <end position="275"/>
    </location>
</feature>
<evidence type="ECO:0000256" key="1">
    <source>
        <dbReference type="ARBA" id="ARBA00004651"/>
    </source>
</evidence>
<evidence type="ECO:0000256" key="4">
    <source>
        <dbReference type="ARBA" id="ARBA00023136"/>
    </source>
</evidence>
<proteinExistence type="predicted"/>
<keyword evidence="2 6" id="KW-0812">Transmembrane</keyword>
<feature type="transmembrane region" description="Helical" evidence="6">
    <location>
        <begin position="182"/>
        <end position="203"/>
    </location>
</feature>
<protein>
    <submittedName>
        <fullName evidence="8">MFS transporter</fullName>
    </submittedName>
</protein>
<evidence type="ECO:0000313" key="9">
    <source>
        <dbReference type="Proteomes" id="UP001499851"/>
    </source>
</evidence>
<feature type="transmembrane region" description="Helical" evidence="6">
    <location>
        <begin position="224"/>
        <end position="244"/>
    </location>
</feature>
<feature type="transmembrane region" description="Helical" evidence="6">
    <location>
        <begin position="114"/>
        <end position="136"/>
    </location>
</feature>
<dbReference type="EMBL" id="BAAAQF010000005">
    <property type="protein sequence ID" value="GAA1673283.1"/>
    <property type="molecule type" value="Genomic_DNA"/>
</dbReference>
<evidence type="ECO:0000256" key="5">
    <source>
        <dbReference type="SAM" id="MobiDB-lite"/>
    </source>
</evidence>
<keyword evidence="9" id="KW-1185">Reference proteome</keyword>
<feature type="region of interest" description="Disordered" evidence="5">
    <location>
        <begin position="401"/>
        <end position="420"/>
    </location>
</feature>
<keyword evidence="4 6" id="KW-0472">Membrane</keyword>